<organism evidence="2">
    <name type="scientific">uncultured Caudovirales phage</name>
    <dbReference type="NCBI Taxonomy" id="2100421"/>
    <lineage>
        <taxon>Viruses</taxon>
        <taxon>Duplodnaviria</taxon>
        <taxon>Heunggongvirae</taxon>
        <taxon>Uroviricota</taxon>
        <taxon>Caudoviricetes</taxon>
        <taxon>Peduoviridae</taxon>
        <taxon>Maltschvirus</taxon>
        <taxon>Maltschvirus maltsch</taxon>
    </lineage>
</organism>
<protein>
    <submittedName>
        <fullName evidence="2">Uncharacterized protein</fullName>
    </submittedName>
</protein>
<proteinExistence type="predicted"/>
<feature type="region of interest" description="Disordered" evidence="1">
    <location>
        <begin position="73"/>
        <end position="94"/>
    </location>
</feature>
<accession>A0A6J5QE34</accession>
<reference evidence="2" key="1">
    <citation type="submission" date="2020-05" db="EMBL/GenBank/DDBJ databases">
        <authorList>
            <person name="Chiriac C."/>
            <person name="Salcher M."/>
            <person name="Ghai R."/>
            <person name="Kavagutti S V."/>
        </authorList>
    </citation>
    <scope>NUCLEOTIDE SEQUENCE</scope>
</reference>
<name>A0A6J5QE34_9CAUD</name>
<gene>
    <name evidence="2" type="ORF">UFOVP1040_84</name>
</gene>
<sequence>MGELMRFSADLPFVVQRPFLFAGKQYNPGDPAPTDADERRLRQLYECRKITTQAGATVKSTVVKTNAKGAATSIEHVRESTAPSAPVEAKQDGPTAVHRGFGRWFVVYPDKTEKGPMKKAAAERMAAGK</sequence>
<dbReference type="EMBL" id="LR796994">
    <property type="protein sequence ID" value="CAB4180596.1"/>
    <property type="molecule type" value="Genomic_DNA"/>
</dbReference>
<evidence type="ECO:0000256" key="1">
    <source>
        <dbReference type="SAM" id="MobiDB-lite"/>
    </source>
</evidence>
<evidence type="ECO:0000313" key="2">
    <source>
        <dbReference type="EMBL" id="CAB4180596.1"/>
    </source>
</evidence>